<name>A0ABY6NVX5_9NOCA</name>
<evidence type="ECO:0000313" key="10">
    <source>
        <dbReference type="EMBL" id="UZJ23389.1"/>
    </source>
</evidence>
<dbReference type="InterPro" id="IPR001851">
    <property type="entry name" value="ABC_transp_permease"/>
</dbReference>
<dbReference type="CDD" id="cd06582">
    <property type="entry name" value="TM_PBP1_LivH_like"/>
    <property type="match status" value="1"/>
</dbReference>
<comment type="similarity">
    <text evidence="8">Belongs to the binding-protein-dependent transport system permease family. LivHM subfamily.</text>
</comment>
<evidence type="ECO:0000256" key="8">
    <source>
        <dbReference type="ARBA" id="ARBA00037998"/>
    </source>
</evidence>
<keyword evidence="5" id="KW-0029">Amino-acid transport</keyword>
<evidence type="ECO:0000313" key="11">
    <source>
        <dbReference type="Proteomes" id="UP001164965"/>
    </source>
</evidence>
<feature type="transmembrane region" description="Helical" evidence="9">
    <location>
        <begin position="91"/>
        <end position="109"/>
    </location>
</feature>
<reference evidence="10" key="1">
    <citation type="submission" date="2022-10" db="EMBL/GenBank/DDBJ databases">
        <title>Rhodococcus sp.75.</title>
        <authorList>
            <person name="Sun M."/>
        </authorList>
    </citation>
    <scope>NUCLEOTIDE SEQUENCE</scope>
    <source>
        <strain evidence="10">75</strain>
    </source>
</reference>
<feature type="transmembrane region" description="Helical" evidence="9">
    <location>
        <begin position="280"/>
        <end position="301"/>
    </location>
</feature>
<keyword evidence="2" id="KW-0813">Transport</keyword>
<keyword evidence="6 9" id="KW-1133">Transmembrane helix</keyword>
<dbReference type="PANTHER" id="PTHR11795">
    <property type="entry name" value="BRANCHED-CHAIN AMINO ACID TRANSPORT SYSTEM PERMEASE PROTEIN LIVH"/>
    <property type="match status" value="1"/>
</dbReference>
<dbReference type="PANTHER" id="PTHR11795:SF445">
    <property type="entry name" value="AMINO ACID ABC TRANSPORTER PERMEASE PROTEIN"/>
    <property type="match status" value="1"/>
</dbReference>
<evidence type="ECO:0000256" key="7">
    <source>
        <dbReference type="ARBA" id="ARBA00023136"/>
    </source>
</evidence>
<dbReference type="InterPro" id="IPR052157">
    <property type="entry name" value="BCAA_transport_permease"/>
</dbReference>
<feature type="transmembrane region" description="Helical" evidence="9">
    <location>
        <begin position="247"/>
        <end position="273"/>
    </location>
</feature>
<evidence type="ECO:0000256" key="2">
    <source>
        <dbReference type="ARBA" id="ARBA00022448"/>
    </source>
</evidence>
<feature type="transmembrane region" description="Helical" evidence="9">
    <location>
        <begin position="162"/>
        <end position="183"/>
    </location>
</feature>
<feature type="transmembrane region" description="Helical" evidence="9">
    <location>
        <begin position="37"/>
        <end position="59"/>
    </location>
</feature>
<dbReference type="EMBL" id="CP110615">
    <property type="protein sequence ID" value="UZJ23389.1"/>
    <property type="molecule type" value="Genomic_DNA"/>
</dbReference>
<keyword evidence="3" id="KW-1003">Cell membrane</keyword>
<dbReference type="Proteomes" id="UP001164965">
    <property type="component" value="Chromosome"/>
</dbReference>
<evidence type="ECO:0000256" key="6">
    <source>
        <dbReference type="ARBA" id="ARBA00022989"/>
    </source>
</evidence>
<dbReference type="RefSeq" id="WP_265381496.1">
    <property type="nucleotide sequence ID" value="NZ_CP110615.1"/>
</dbReference>
<sequence length="311" mass="31407">MRGLGLAGVVLVLLALVYLLGDKSAALVNQAVVTGTLLGGVYALVSMGLTLIFGVLGIVNFAQGTMLTLSMYAAYVLVTSLGLNVYLATLLLVPLLFGLGYLVQLLLLNRLMSEGETEGQLLVTLGLSLLIANGLLLAFGGQPKSITAPVGGNLRFLGAVASVPRVIAFVGAIVLALALTAVLQRTRLGLSIRAVAANGQGAAMVGVNVKRVFAVTFGLGAACVGAAGGLVLPFFSLTPSTGEQFTILAFVIVVLGGLGSVTGAVLGGLAIGLLQTVGGLFVPGTGALLLVFAVFVVVLFVRPQGLFGSDL</sequence>
<comment type="subcellular location">
    <subcellularLocation>
        <location evidence="1">Cell membrane</location>
        <topology evidence="1">Multi-pass membrane protein</topology>
    </subcellularLocation>
</comment>
<keyword evidence="7 9" id="KW-0472">Membrane</keyword>
<feature type="transmembrane region" description="Helical" evidence="9">
    <location>
        <begin position="121"/>
        <end position="142"/>
    </location>
</feature>
<evidence type="ECO:0000256" key="4">
    <source>
        <dbReference type="ARBA" id="ARBA00022692"/>
    </source>
</evidence>
<feature type="transmembrane region" description="Helical" evidence="9">
    <location>
        <begin position="212"/>
        <end position="235"/>
    </location>
</feature>
<evidence type="ECO:0000256" key="9">
    <source>
        <dbReference type="SAM" id="Phobius"/>
    </source>
</evidence>
<dbReference type="Pfam" id="PF02653">
    <property type="entry name" value="BPD_transp_2"/>
    <property type="match status" value="1"/>
</dbReference>
<gene>
    <name evidence="10" type="ORF">RHODO2019_09060</name>
</gene>
<evidence type="ECO:0000256" key="5">
    <source>
        <dbReference type="ARBA" id="ARBA00022970"/>
    </source>
</evidence>
<keyword evidence="11" id="KW-1185">Reference proteome</keyword>
<keyword evidence="4 9" id="KW-0812">Transmembrane</keyword>
<accession>A0ABY6NVX5</accession>
<proteinExistence type="inferred from homology"/>
<organism evidence="10 11">
    <name type="scientific">Rhodococcus antarcticus</name>
    <dbReference type="NCBI Taxonomy" id="2987751"/>
    <lineage>
        <taxon>Bacteria</taxon>
        <taxon>Bacillati</taxon>
        <taxon>Actinomycetota</taxon>
        <taxon>Actinomycetes</taxon>
        <taxon>Mycobacteriales</taxon>
        <taxon>Nocardiaceae</taxon>
        <taxon>Rhodococcus</taxon>
    </lineage>
</organism>
<evidence type="ECO:0000256" key="1">
    <source>
        <dbReference type="ARBA" id="ARBA00004651"/>
    </source>
</evidence>
<evidence type="ECO:0000256" key="3">
    <source>
        <dbReference type="ARBA" id="ARBA00022475"/>
    </source>
</evidence>
<protein>
    <submittedName>
        <fullName evidence="10">Branched-chain amino acid ABC transporter permease</fullName>
    </submittedName>
</protein>